<dbReference type="FunFam" id="1.10.340.70:FF:000003">
    <property type="entry name" value="Protein CBG25708"/>
    <property type="match status" value="1"/>
</dbReference>
<organism evidence="3 4">
    <name type="scientific">Paramuricea clavata</name>
    <name type="common">Red gorgonian</name>
    <name type="synonym">Violescent sea-whip</name>
    <dbReference type="NCBI Taxonomy" id="317549"/>
    <lineage>
        <taxon>Eukaryota</taxon>
        <taxon>Metazoa</taxon>
        <taxon>Cnidaria</taxon>
        <taxon>Anthozoa</taxon>
        <taxon>Octocorallia</taxon>
        <taxon>Malacalcyonacea</taxon>
        <taxon>Plexauridae</taxon>
        <taxon>Paramuricea</taxon>
    </lineage>
</organism>
<dbReference type="InterPro" id="IPR036397">
    <property type="entry name" value="RNaseH_sf"/>
</dbReference>
<proteinExistence type="predicted"/>
<feature type="compositionally biased region" description="Basic and acidic residues" evidence="1">
    <location>
        <begin position="37"/>
        <end position="51"/>
    </location>
</feature>
<dbReference type="OrthoDB" id="775972at2759"/>
<name>A0A6S7I0C8_PARCT</name>
<dbReference type="InterPro" id="IPR041588">
    <property type="entry name" value="Integrase_H2C2"/>
</dbReference>
<dbReference type="InterPro" id="IPR050951">
    <property type="entry name" value="Retrovirus_Pol_polyprotein"/>
</dbReference>
<evidence type="ECO:0000259" key="2">
    <source>
        <dbReference type="Pfam" id="PF17921"/>
    </source>
</evidence>
<dbReference type="Gene3D" id="3.30.420.10">
    <property type="entry name" value="Ribonuclease H-like superfamily/Ribonuclease H"/>
    <property type="match status" value="1"/>
</dbReference>
<dbReference type="PANTHER" id="PTHR37984">
    <property type="entry name" value="PROTEIN CBG26694"/>
    <property type="match status" value="1"/>
</dbReference>
<dbReference type="AlphaFoldDB" id="A0A6S7I0C8"/>
<dbReference type="PANTHER" id="PTHR37984:SF5">
    <property type="entry name" value="PROTEIN NYNRIN-LIKE"/>
    <property type="match status" value="1"/>
</dbReference>
<dbReference type="SUPFAM" id="SSF53098">
    <property type="entry name" value="Ribonuclease H-like"/>
    <property type="match status" value="1"/>
</dbReference>
<evidence type="ECO:0000313" key="4">
    <source>
        <dbReference type="Proteomes" id="UP001152795"/>
    </source>
</evidence>
<feature type="non-terminal residue" evidence="3">
    <location>
        <position position="409"/>
    </location>
</feature>
<feature type="region of interest" description="Disordered" evidence="1">
    <location>
        <begin position="27"/>
        <end position="53"/>
    </location>
</feature>
<dbReference type="Gene3D" id="1.10.340.70">
    <property type="match status" value="1"/>
</dbReference>
<protein>
    <submittedName>
        <fullName evidence="3">Retrovirus-related Pol poly</fullName>
    </submittedName>
</protein>
<keyword evidence="4" id="KW-1185">Reference proteome</keyword>
<dbReference type="InterPro" id="IPR012337">
    <property type="entry name" value="RNaseH-like_sf"/>
</dbReference>
<feature type="non-terminal residue" evidence="3">
    <location>
        <position position="1"/>
    </location>
</feature>
<feature type="domain" description="Integrase zinc-binding" evidence="2">
    <location>
        <begin position="219"/>
        <end position="267"/>
    </location>
</feature>
<dbReference type="Proteomes" id="UP001152795">
    <property type="component" value="Unassembled WGS sequence"/>
</dbReference>
<dbReference type="GO" id="GO:0003676">
    <property type="term" value="F:nucleic acid binding"/>
    <property type="evidence" value="ECO:0007669"/>
    <property type="project" value="InterPro"/>
</dbReference>
<reference evidence="3" key="1">
    <citation type="submission" date="2020-04" db="EMBL/GenBank/DDBJ databases">
        <authorList>
            <person name="Alioto T."/>
            <person name="Alioto T."/>
            <person name="Gomez Garrido J."/>
        </authorList>
    </citation>
    <scope>NUCLEOTIDE SEQUENCE</scope>
    <source>
        <strain evidence="3">A484AB</strain>
    </source>
</reference>
<dbReference type="EMBL" id="CACRXK020006743">
    <property type="protein sequence ID" value="CAB4010309.1"/>
    <property type="molecule type" value="Genomic_DNA"/>
</dbReference>
<comment type="caution">
    <text evidence="3">The sequence shown here is derived from an EMBL/GenBank/DDBJ whole genome shotgun (WGS) entry which is preliminary data.</text>
</comment>
<dbReference type="Pfam" id="PF17921">
    <property type="entry name" value="Integrase_H2C2"/>
    <property type="match status" value="1"/>
</dbReference>
<accession>A0A6S7I0C8</accession>
<sequence length="409" mass="46623">SGGGFPRYWKGPGPYFKRALPPPPLSNVFLPTVSPDGRGRYSGRSDTKDDLTGQSRYQCDGLIYGDSERVVSPHSRREFPVSIPVLFLDDWPTIQCLTPAPRTECFLMAAERGEGRKLPRAPMAIWGIYVTNQKYSNSDIEGVEVIVDDLITDMSETMFEKLVEETKKDAELQQLHRVVMDGWPQTKPETPLEIRPYWSYRDEISGYDGLMFKGDRVIVPHVLKPEMLDRIHAAHLGIEKCKARARGLVFWPGMNSAIDEMVSECRTFDYFSKYPEVTRINHKNSEAVILAMKEMFARHGIPEKIIADNMPFNSLRFRDFARENVQTIKLPNESLRRNRQHLMPTNEPPMIITPPMEPVGEEERCSGIAPNDGATAQTAYKNAQIFLYNPCTRYCTSSTSKSDLSKDYR</sequence>
<evidence type="ECO:0000256" key="1">
    <source>
        <dbReference type="SAM" id="MobiDB-lite"/>
    </source>
</evidence>
<evidence type="ECO:0000313" key="3">
    <source>
        <dbReference type="EMBL" id="CAB4010309.1"/>
    </source>
</evidence>
<gene>
    <name evidence="3" type="ORF">PACLA_8A030276</name>
</gene>